<keyword evidence="2" id="KW-0472">Membrane</keyword>
<keyword evidence="2" id="KW-0812">Transmembrane</keyword>
<feature type="compositionally biased region" description="Low complexity" evidence="1">
    <location>
        <begin position="32"/>
        <end position="54"/>
    </location>
</feature>
<feature type="region of interest" description="Disordered" evidence="1">
    <location>
        <begin position="1"/>
        <end position="57"/>
    </location>
</feature>
<evidence type="ECO:0000313" key="4">
    <source>
        <dbReference type="Proteomes" id="UP001321475"/>
    </source>
</evidence>
<feature type="compositionally biased region" description="Low complexity" evidence="1">
    <location>
        <begin position="155"/>
        <end position="173"/>
    </location>
</feature>
<organism evidence="3 4">
    <name type="scientific">Paraoerskovia sediminicola</name>
    <dbReference type="NCBI Taxonomy" id="1138587"/>
    <lineage>
        <taxon>Bacteria</taxon>
        <taxon>Bacillati</taxon>
        <taxon>Actinomycetota</taxon>
        <taxon>Actinomycetes</taxon>
        <taxon>Micrococcales</taxon>
        <taxon>Cellulomonadaceae</taxon>
        <taxon>Paraoerskovia</taxon>
    </lineage>
</organism>
<dbReference type="RefSeq" id="WP_286217515.1">
    <property type="nucleotide sequence ID" value="NZ_AP027729.1"/>
</dbReference>
<keyword evidence="2" id="KW-1133">Transmembrane helix</keyword>
<name>A0ABN6XHN0_9CELL</name>
<evidence type="ECO:0000256" key="2">
    <source>
        <dbReference type="SAM" id="Phobius"/>
    </source>
</evidence>
<evidence type="ECO:0000256" key="1">
    <source>
        <dbReference type="SAM" id="MobiDB-lite"/>
    </source>
</evidence>
<evidence type="ECO:0008006" key="5">
    <source>
        <dbReference type="Google" id="ProtNLM"/>
    </source>
</evidence>
<feature type="transmembrane region" description="Helical" evidence="2">
    <location>
        <begin position="62"/>
        <end position="83"/>
    </location>
</feature>
<accession>A0ABN6XHN0</accession>
<protein>
    <recommendedName>
        <fullName evidence="5">Pyrroloquinoline-quinone binding quinoprotein</fullName>
    </recommendedName>
</protein>
<keyword evidence="4" id="KW-1185">Reference proteome</keyword>
<gene>
    <name evidence="3" type="ORF">GCM10025865_25160</name>
</gene>
<feature type="region of interest" description="Disordered" evidence="1">
    <location>
        <begin position="143"/>
        <end position="173"/>
    </location>
</feature>
<sequence>MGRSGGGDPRDVVLVDLEPDEDPPRWGPGPGPASDGGPRVPDDGAAPASPGSRRSPGRARRLLLAGVVPALVVVGIVVSFLVATGGQEPFVTATAPGGIRPHPAAPVESWVTDDVHSVFPLDGDVVVLGTSRVERRDLGSGEVRWSTETDGVPESCASAGAGADSGAGPESGRPVGVGVAVVCTVRSGEPWDPRTVGGWSATTLDATDGAQFGAQDLGERAAYATVLGDGSVVVLEKHGTEARLVLREATRTAGGAAQVGASDGTPSGWTRTIPDAFYEDVDQSYGAGIWEGDGVIWVYTDRRAGDGQGLTFDRSGRQVPAPSTLSGTGIDLLVGGAVAVGADDGAGRTTTLRDAQDRLVGTYDGLPVGPRTSDGRPSRQLLVHATASIAGRADVVDAATGEQLWGRDDVLDYVARVAGVMVLQERVGGASVLVGLDAVSGAELWTVDLVGADQVFGAFTDGSRVVVEQLGQQGDEVTLRAVDLGTGVPSWDWHGAGYVEDVGGRLLLWRFSAEDDEIGGAPTRSLVLLD</sequence>
<dbReference type="Proteomes" id="UP001321475">
    <property type="component" value="Chromosome"/>
</dbReference>
<proteinExistence type="predicted"/>
<dbReference type="EMBL" id="AP027729">
    <property type="protein sequence ID" value="BDZ43217.1"/>
    <property type="molecule type" value="Genomic_DNA"/>
</dbReference>
<evidence type="ECO:0000313" key="3">
    <source>
        <dbReference type="EMBL" id="BDZ43217.1"/>
    </source>
</evidence>
<reference evidence="4" key="1">
    <citation type="journal article" date="2019" name="Int. J. Syst. Evol. Microbiol.">
        <title>The Global Catalogue of Microorganisms (GCM) 10K type strain sequencing project: providing services to taxonomists for standard genome sequencing and annotation.</title>
        <authorList>
            <consortium name="The Broad Institute Genomics Platform"/>
            <consortium name="The Broad Institute Genome Sequencing Center for Infectious Disease"/>
            <person name="Wu L."/>
            <person name="Ma J."/>
        </authorList>
    </citation>
    <scope>NUCLEOTIDE SEQUENCE [LARGE SCALE GENOMIC DNA]</scope>
    <source>
        <strain evidence="4">NBRC 108565</strain>
    </source>
</reference>